<dbReference type="GO" id="GO:0005524">
    <property type="term" value="F:ATP binding"/>
    <property type="evidence" value="ECO:0007669"/>
    <property type="project" value="InterPro"/>
</dbReference>
<evidence type="ECO:0000259" key="1">
    <source>
        <dbReference type="PROSITE" id="PS50011"/>
    </source>
</evidence>
<dbReference type="EMBL" id="QKWP01000616">
    <property type="protein sequence ID" value="RIB17308.1"/>
    <property type="molecule type" value="Genomic_DNA"/>
</dbReference>
<comment type="caution">
    <text evidence="2">The sequence shown here is derived from an EMBL/GenBank/DDBJ whole genome shotgun (WGS) entry which is preliminary data.</text>
</comment>
<reference evidence="2 3" key="1">
    <citation type="submission" date="2018-06" db="EMBL/GenBank/DDBJ databases">
        <title>Comparative genomics reveals the genomic features of Rhizophagus irregularis, R. cerebriforme, R. diaphanum and Gigaspora rosea, and their symbiotic lifestyle signature.</title>
        <authorList>
            <person name="Morin E."/>
            <person name="San Clemente H."/>
            <person name="Chen E.C.H."/>
            <person name="De La Providencia I."/>
            <person name="Hainaut M."/>
            <person name="Kuo A."/>
            <person name="Kohler A."/>
            <person name="Murat C."/>
            <person name="Tang N."/>
            <person name="Roy S."/>
            <person name="Loubradou J."/>
            <person name="Henrissat B."/>
            <person name="Grigoriev I.V."/>
            <person name="Corradi N."/>
            <person name="Roux C."/>
            <person name="Martin F.M."/>
        </authorList>
    </citation>
    <scope>NUCLEOTIDE SEQUENCE [LARGE SCALE GENOMIC DNA]</scope>
    <source>
        <strain evidence="2 3">DAOM 194757</strain>
    </source>
</reference>
<accession>A0A397V6P2</accession>
<feature type="domain" description="Protein kinase" evidence="1">
    <location>
        <begin position="75"/>
        <end position="142"/>
    </location>
</feature>
<dbReference type="SUPFAM" id="SSF56112">
    <property type="entry name" value="Protein kinase-like (PK-like)"/>
    <property type="match status" value="1"/>
</dbReference>
<evidence type="ECO:0000313" key="3">
    <source>
        <dbReference type="Proteomes" id="UP000266673"/>
    </source>
</evidence>
<dbReference type="PROSITE" id="PS50011">
    <property type="entry name" value="PROTEIN_KINASE_DOM"/>
    <property type="match status" value="1"/>
</dbReference>
<organism evidence="2 3">
    <name type="scientific">Gigaspora rosea</name>
    <dbReference type="NCBI Taxonomy" id="44941"/>
    <lineage>
        <taxon>Eukaryota</taxon>
        <taxon>Fungi</taxon>
        <taxon>Fungi incertae sedis</taxon>
        <taxon>Mucoromycota</taxon>
        <taxon>Glomeromycotina</taxon>
        <taxon>Glomeromycetes</taxon>
        <taxon>Diversisporales</taxon>
        <taxon>Gigasporaceae</taxon>
        <taxon>Gigaspora</taxon>
    </lineage>
</organism>
<gene>
    <name evidence="2" type="ORF">C2G38_2037834</name>
</gene>
<dbReference type="InterPro" id="IPR011009">
    <property type="entry name" value="Kinase-like_dom_sf"/>
</dbReference>
<dbReference type="InterPro" id="IPR000719">
    <property type="entry name" value="Prot_kinase_dom"/>
</dbReference>
<protein>
    <recommendedName>
        <fullName evidence="1">Protein kinase domain-containing protein</fullName>
    </recommendedName>
</protein>
<sequence>MRNLNHCILYRKSKYGKCAHCNEDNTLEAWCQSCDPDIATRWTCRNKDIDDFMKTFLLKTWEYENVIEWIPFDRLSEVKEIGKGGFGSVYSAAWLDGIRKVEIIKDGDNDICKRVRQPFSTVALKTLTSSEENNNDFLKEVS</sequence>
<dbReference type="Gene3D" id="3.30.200.20">
    <property type="entry name" value="Phosphorylase Kinase, domain 1"/>
    <property type="match status" value="1"/>
</dbReference>
<dbReference type="GO" id="GO:0004672">
    <property type="term" value="F:protein kinase activity"/>
    <property type="evidence" value="ECO:0007669"/>
    <property type="project" value="InterPro"/>
</dbReference>
<keyword evidence="3" id="KW-1185">Reference proteome</keyword>
<evidence type="ECO:0000313" key="2">
    <source>
        <dbReference type="EMBL" id="RIB17308.1"/>
    </source>
</evidence>
<dbReference type="OrthoDB" id="2432957at2759"/>
<proteinExistence type="predicted"/>
<dbReference type="AlphaFoldDB" id="A0A397V6P2"/>
<dbReference type="Proteomes" id="UP000266673">
    <property type="component" value="Unassembled WGS sequence"/>
</dbReference>
<name>A0A397V6P2_9GLOM</name>